<evidence type="ECO:0000256" key="1">
    <source>
        <dbReference type="ARBA" id="ARBA00004514"/>
    </source>
</evidence>
<dbReference type="PANTHER" id="PTHR11922:SF2">
    <property type="entry name" value="GMP SYNTHASE [GLUTAMINE-HYDROLYZING]"/>
    <property type="match status" value="1"/>
</dbReference>
<dbReference type="Pfam" id="PF02540">
    <property type="entry name" value="NAD_synthase"/>
    <property type="match status" value="1"/>
</dbReference>
<dbReference type="GO" id="GO:0005829">
    <property type="term" value="C:cytosol"/>
    <property type="evidence" value="ECO:0007669"/>
    <property type="project" value="UniProtKB-SubCell"/>
</dbReference>
<dbReference type="InterPro" id="IPR022310">
    <property type="entry name" value="NAD/GMP_synthase"/>
</dbReference>
<evidence type="ECO:0000256" key="15">
    <source>
        <dbReference type="ARBA" id="ARBA00049404"/>
    </source>
</evidence>
<dbReference type="InterPro" id="IPR017926">
    <property type="entry name" value="GATASE"/>
</dbReference>
<evidence type="ECO:0000256" key="2">
    <source>
        <dbReference type="ARBA" id="ARBA00005153"/>
    </source>
</evidence>
<comment type="subunit">
    <text evidence="3">Homodimer.</text>
</comment>
<keyword evidence="10 16" id="KW-0067">ATP-binding</keyword>
<dbReference type="EMBL" id="JAGPUO010000006">
    <property type="protein sequence ID" value="KAG5662262.1"/>
    <property type="molecule type" value="Genomic_DNA"/>
</dbReference>
<keyword evidence="8 16" id="KW-0332">GMP biosynthesis</keyword>
<dbReference type="InterPro" id="IPR025777">
    <property type="entry name" value="GMPS_ATP_PPase_dom"/>
</dbReference>
<keyword evidence="7 16" id="KW-0547">Nucleotide-binding</keyword>
<dbReference type="PROSITE" id="PS51553">
    <property type="entry name" value="GMPS_ATP_PPASE"/>
    <property type="match status" value="1"/>
</dbReference>
<dbReference type="Gene3D" id="3.30.300.10">
    <property type="match status" value="1"/>
</dbReference>
<dbReference type="PRINTS" id="PR00097">
    <property type="entry name" value="ANTSNTHASEII"/>
</dbReference>
<dbReference type="SUPFAM" id="SSF52317">
    <property type="entry name" value="Class I glutamine amidotransferase-like"/>
    <property type="match status" value="1"/>
</dbReference>
<dbReference type="FunFam" id="3.30.300.10:FF:000002">
    <property type="entry name" value="GMP synthase [glutamine-hydrolyzing]"/>
    <property type="match status" value="1"/>
</dbReference>
<comment type="pathway">
    <text evidence="2">Purine metabolism; GMP biosynthesis; GMP from XMP (L-Gln route): step 1/1.</text>
</comment>
<dbReference type="Gene3D" id="3.40.50.880">
    <property type="match status" value="1"/>
</dbReference>
<evidence type="ECO:0000256" key="12">
    <source>
        <dbReference type="ARBA" id="ARBA00030464"/>
    </source>
</evidence>
<evidence type="ECO:0000256" key="8">
    <source>
        <dbReference type="ARBA" id="ARBA00022749"/>
    </source>
</evidence>
<comment type="subcellular location">
    <subcellularLocation>
        <location evidence="1">Cytoplasm</location>
        <location evidence="1">Cytosol</location>
    </subcellularLocation>
</comment>
<dbReference type="FunFam" id="3.40.50.880:FF:000001">
    <property type="entry name" value="GMP synthase [glutamine-hydrolyzing]"/>
    <property type="match status" value="1"/>
</dbReference>
<dbReference type="PANTHER" id="PTHR11922">
    <property type="entry name" value="GMP SYNTHASE-RELATED"/>
    <property type="match status" value="1"/>
</dbReference>
<sequence>MASTLEAEVPHNNFDTILVLDFGSQTSHLILRRLRALGVFAELLPCTTKVTELSWKPKGIIFSGGPSSVYDEGSPHVDPAVFELNVPILGICYGCQEIAWRIDSKNVVRGETREYGHADVTITKVNTHADRLFAGMGDGISVFMSHFDKLISLPKASDFVVIAATKNSEFAGIAHQEKPIFGVQFHPELEHTPRGTDLLFNFSVNICGAQANWKMGNFVELEIARIRELVGPKALVIGGVSGGVDSTVGATLMREAIGDRFIAIGVNNGCMRLNEFEEVKKNLRDHLGINLTVVEAGDLFLSRLEGVSDPEKKRKIIGSTFIDVFEKEAIRIEKEAENTPNSGRVEWFLQGTLYPDVIESLSWRGPSATIKSRLRKLGRQEVGQQLTEDSSPQRRWFARANDEWRLRLIEPLRLLFKDEVRAIGRQLGIHESLVGRHPFPGPGIAIRILGDVTKERVEIARKADNIFINMIREAGLYDEMSQAFAGLDTSRSVGVFGDQRVWGYIIILRAVRTKDFMSAEVFNFDNAFLQEVSRAICNQVDGVSRVVYDLTSKPPGTIELE</sequence>
<evidence type="ECO:0000256" key="4">
    <source>
        <dbReference type="ARBA" id="ARBA00012746"/>
    </source>
</evidence>
<evidence type="ECO:0000256" key="6">
    <source>
        <dbReference type="ARBA" id="ARBA00022598"/>
    </source>
</evidence>
<evidence type="ECO:0000313" key="18">
    <source>
        <dbReference type="EMBL" id="KAG5662262.1"/>
    </source>
</evidence>
<evidence type="ECO:0000256" key="10">
    <source>
        <dbReference type="ARBA" id="ARBA00022840"/>
    </source>
</evidence>
<comment type="function">
    <text evidence="14">Catalyzes the conversion of xanthine monophosphate (XMP) to GMP in the presence of glutamine and ATP through an adenyl-XMP intermediate.</text>
</comment>
<dbReference type="PROSITE" id="PS51273">
    <property type="entry name" value="GATASE_TYPE_1"/>
    <property type="match status" value="1"/>
</dbReference>
<dbReference type="InterPro" id="IPR014729">
    <property type="entry name" value="Rossmann-like_a/b/a_fold"/>
</dbReference>
<evidence type="ECO:0000256" key="11">
    <source>
        <dbReference type="ARBA" id="ARBA00022962"/>
    </source>
</evidence>
<name>A0A9P7HCG8_9HYPO</name>
<dbReference type="CDD" id="cd01742">
    <property type="entry name" value="GATase1_GMP_Synthase"/>
    <property type="match status" value="1"/>
</dbReference>
<dbReference type="InterPro" id="IPR029062">
    <property type="entry name" value="Class_I_gatase-like"/>
</dbReference>
<dbReference type="GO" id="GO:0005524">
    <property type="term" value="F:ATP binding"/>
    <property type="evidence" value="ECO:0007669"/>
    <property type="project" value="UniProtKB-UniRule"/>
</dbReference>
<dbReference type="Pfam" id="PF00958">
    <property type="entry name" value="GMP_synt_C"/>
    <property type="match status" value="1"/>
</dbReference>
<comment type="caution">
    <text evidence="18">The sequence shown here is derived from an EMBL/GenBank/DDBJ whole genome shotgun (WGS) entry which is preliminary data.</text>
</comment>
<evidence type="ECO:0000256" key="5">
    <source>
        <dbReference type="ARBA" id="ARBA00021562"/>
    </source>
</evidence>
<dbReference type="NCBIfam" id="TIGR00888">
    <property type="entry name" value="guaA_Nterm"/>
    <property type="match status" value="1"/>
</dbReference>
<dbReference type="Gene3D" id="3.40.50.620">
    <property type="entry name" value="HUPs"/>
    <property type="match status" value="1"/>
</dbReference>
<dbReference type="SUPFAM" id="SSF52402">
    <property type="entry name" value="Adenine nucleotide alpha hydrolases-like"/>
    <property type="match status" value="1"/>
</dbReference>
<keyword evidence="9 16" id="KW-0658">Purine biosynthesis</keyword>
<comment type="catalytic activity">
    <reaction evidence="15">
        <text>XMP + L-glutamine + ATP + H2O = GMP + L-glutamate + AMP + diphosphate + 2 H(+)</text>
        <dbReference type="Rhea" id="RHEA:11680"/>
        <dbReference type="ChEBI" id="CHEBI:15377"/>
        <dbReference type="ChEBI" id="CHEBI:15378"/>
        <dbReference type="ChEBI" id="CHEBI:29985"/>
        <dbReference type="ChEBI" id="CHEBI:30616"/>
        <dbReference type="ChEBI" id="CHEBI:33019"/>
        <dbReference type="ChEBI" id="CHEBI:57464"/>
        <dbReference type="ChEBI" id="CHEBI:58115"/>
        <dbReference type="ChEBI" id="CHEBI:58359"/>
        <dbReference type="ChEBI" id="CHEBI:456215"/>
        <dbReference type="EC" id="6.3.5.2"/>
    </reaction>
</comment>
<feature type="domain" description="GMPS ATP-PPase" evidence="17">
    <location>
        <begin position="213"/>
        <end position="436"/>
    </location>
</feature>
<dbReference type="EC" id="6.3.5.2" evidence="4"/>
<keyword evidence="11" id="KW-0315">Glutamine amidotransferase</keyword>
<keyword evidence="6" id="KW-0436">Ligase</keyword>
<dbReference type="SUPFAM" id="SSF54810">
    <property type="entry name" value="GMP synthetase C-terminal dimerisation domain"/>
    <property type="match status" value="1"/>
</dbReference>
<evidence type="ECO:0000259" key="17">
    <source>
        <dbReference type="PROSITE" id="PS51553"/>
    </source>
</evidence>
<evidence type="ECO:0000256" key="16">
    <source>
        <dbReference type="PROSITE-ProRule" id="PRU00886"/>
    </source>
</evidence>
<evidence type="ECO:0000256" key="13">
    <source>
        <dbReference type="ARBA" id="ARBA00031356"/>
    </source>
</evidence>
<dbReference type="Pfam" id="PF00117">
    <property type="entry name" value="GATase"/>
    <property type="match status" value="1"/>
</dbReference>
<dbReference type="Proteomes" id="UP000782241">
    <property type="component" value="Unassembled WGS sequence"/>
</dbReference>
<evidence type="ECO:0000256" key="9">
    <source>
        <dbReference type="ARBA" id="ARBA00022755"/>
    </source>
</evidence>
<evidence type="ECO:0000256" key="14">
    <source>
        <dbReference type="ARBA" id="ARBA00044933"/>
    </source>
</evidence>
<gene>
    <name evidence="18" type="ORF">KAF25_004501</name>
</gene>
<dbReference type="AlphaFoldDB" id="A0A9P7HCG8"/>
<evidence type="ECO:0000313" key="19">
    <source>
        <dbReference type="Proteomes" id="UP000782241"/>
    </source>
</evidence>
<dbReference type="InterPro" id="IPR004739">
    <property type="entry name" value="GMP_synth_GATase"/>
</dbReference>
<reference evidence="18" key="1">
    <citation type="submission" date="2021-04" db="EMBL/GenBank/DDBJ databases">
        <title>Draft genome of Fusarium avenaceum strain F156N33, isolated from an atmospheric sample in Virginia.</title>
        <authorList>
            <person name="Yang S."/>
            <person name="Vinatzer B.A."/>
            <person name="Coleman J."/>
        </authorList>
    </citation>
    <scope>NUCLEOTIDE SEQUENCE</scope>
    <source>
        <strain evidence="18">F156N33</strain>
    </source>
</reference>
<proteinExistence type="predicted"/>
<protein>
    <recommendedName>
        <fullName evidence="5">GMP synthase [glutamine-hydrolyzing]</fullName>
        <ecNumber evidence="4">6.3.5.2</ecNumber>
    </recommendedName>
    <alternativeName>
        <fullName evidence="12">GMP synthetase</fullName>
    </alternativeName>
    <alternativeName>
        <fullName evidence="13">Glutamine amidotransferase</fullName>
    </alternativeName>
</protein>
<evidence type="ECO:0000256" key="3">
    <source>
        <dbReference type="ARBA" id="ARBA00011738"/>
    </source>
</evidence>
<dbReference type="CDD" id="cd01997">
    <property type="entry name" value="GMP_synthase_C"/>
    <property type="match status" value="1"/>
</dbReference>
<accession>A0A9P7HCG8</accession>
<dbReference type="PRINTS" id="PR00096">
    <property type="entry name" value="GATASE"/>
</dbReference>
<dbReference type="GO" id="GO:0003921">
    <property type="term" value="F:GMP synthase activity"/>
    <property type="evidence" value="ECO:0007669"/>
    <property type="project" value="InterPro"/>
</dbReference>
<keyword evidence="19" id="KW-1185">Reference proteome</keyword>
<feature type="binding site" evidence="16">
    <location>
        <begin position="241"/>
        <end position="247"/>
    </location>
    <ligand>
        <name>ATP</name>
        <dbReference type="ChEBI" id="CHEBI:30616"/>
    </ligand>
</feature>
<evidence type="ECO:0000256" key="7">
    <source>
        <dbReference type="ARBA" id="ARBA00022741"/>
    </source>
</evidence>
<dbReference type="InterPro" id="IPR001674">
    <property type="entry name" value="GMP_synth_C"/>
</dbReference>
<organism evidence="18 19">
    <name type="scientific">Fusarium avenaceum</name>
    <dbReference type="NCBI Taxonomy" id="40199"/>
    <lineage>
        <taxon>Eukaryota</taxon>
        <taxon>Fungi</taxon>
        <taxon>Dikarya</taxon>
        <taxon>Ascomycota</taxon>
        <taxon>Pezizomycotina</taxon>
        <taxon>Sordariomycetes</taxon>
        <taxon>Hypocreomycetidae</taxon>
        <taxon>Hypocreales</taxon>
        <taxon>Nectriaceae</taxon>
        <taxon>Fusarium</taxon>
        <taxon>Fusarium tricinctum species complex</taxon>
    </lineage>
</organism>